<sequence length="336" mass="35673">MLCDFHATGAGYVASPVDGSLCDIVSIATMMADPVLPLRRLGVSVEYAAWAKAQGCQHLWGGAWIDEKPSGLRNTIPAEVSEAVISGMARLGMRIMCVGSTCGGEDLRRLLAVARDTGLSVAIEPHPSTLDTLPSLPSGSTIESLRVAAVAIGARHGYRVGSAPANAQRTLLELGELPCGADEVIARELIAWGIPLTPLMASTRVQADLAALTSAPGLDEMSRIMPHHARILRLRAPGGMAMGQREAMKHLGMVPLSKCDREVLAKGWALLRSVLGLVASSTWLVGGSGAPGLGMHPRYALDEEQRIWRDCGIPENHIRRSFGDETASLLGIRRNA</sequence>
<accession>D4TXL4</accession>
<organism evidence="1 2">
    <name type="scientific">Schaalia odontolytica F0309</name>
    <dbReference type="NCBI Taxonomy" id="649742"/>
    <lineage>
        <taxon>Bacteria</taxon>
        <taxon>Bacillati</taxon>
        <taxon>Actinomycetota</taxon>
        <taxon>Actinomycetes</taxon>
        <taxon>Actinomycetales</taxon>
        <taxon>Actinomycetaceae</taxon>
        <taxon>Schaalia</taxon>
    </lineage>
</organism>
<proteinExistence type="predicted"/>
<evidence type="ECO:0000313" key="1">
    <source>
        <dbReference type="EMBL" id="EFF80325.1"/>
    </source>
</evidence>
<dbReference type="Proteomes" id="UP000003150">
    <property type="component" value="Unassembled WGS sequence"/>
</dbReference>
<gene>
    <name evidence="1" type="ORF">HMPREF0970_00681</name>
</gene>
<reference evidence="1 2" key="1">
    <citation type="submission" date="2009-10" db="EMBL/GenBank/DDBJ databases">
        <authorList>
            <person name="Weinstock G."/>
            <person name="Sodergren E."/>
            <person name="Clifton S."/>
            <person name="Fulton L."/>
            <person name="Fulton B."/>
            <person name="Courtney L."/>
            <person name="Fronick C."/>
            <person name="Harrison M."/>
            <person name="Strong C."/>
            <person name="Farmer C."/>
            <person name="Delahaunty K."/>
            <person name="Markovic C."/>
            <person name="Hall O."/>
            <person name="Minx P."/>
            <person name="Tomlinson C."/>
            <person name="Mitreva M."/>
            <person name="Nelson J."/>
            <person name="Hou S."/>
            <person name="Wollam A."/>
            <person name="Pepin K.H."/>
            <person name="Johnson M."/>
            <person name="Bhonagiri V."/>
            <person name="Nash W.E."/>
            <person name="Warren W."/>
            <person name="Chinwalla A."/>
            <person name="Mardis E.R."/>
            <person name="Wilson R.K."/>
        </authorList>
    </citation>
    <scope>NUCLEOTIDE SEQUENCE [LARGE SCALE GENOMIC DNA]</scope>
    <source>
        <strain evidence="1 2">F0309</strain>
    </source>
</reference>
<name>D4TXL4_9ACTO</name>
<comment type="caution">
    <text evidence="1">The sequence shown here is derived from an EMBL/GenBank/DDBJ whole genome shotgun (WGS) entry which is preliminary data.</text>
</comment>
<evidence type="ECO:0000313" key="2">
    <source>
        <dbReference type="Proteomes" id="UP000003150"/>
    </source>
</evidence>
<protein>
    <submittedName>
        <fullName evidence="1">Uncharacterized protein</fullName>
    </submittedName>
</protein>
<dbReference type="EMBL" id="ACYT02000018">
    <property type="protein sequence ID" value="EFF80325.1"/>
    <property type="molecule type" value="Genomic_DNA"/>
</dbReference>
<dbReference type="HOGENOM" id="CLU_825463_0_0_11"/>
<dbReference type="AlphaFoldDB" id="D4TXL4"/>